<dbReference type="MEROPS" id="S11.005"/>
<evidence type="ECO:0000256" key="7">
    <source>
        <dbReference type="ARBA" id="ARBA00022729"/>
    </source>
</evidence>
<evidence type="ECO:0000256" key="8">
    <source>
        <dbReference type="ARBA" id="ARBA00022801"/>
    </source>
</evidence>
<dbReference type="STRING" id="555088.DealDRAFT_0709"/>
<evidence type="ECO:0000256" key="13">
    <source>
        <dbReference type="PIRSR" id="PIRSR618044-1"/>
    </source>
</evidence>
<keyword evidence="9" id="KW-0133">Cell shape</keyword>
<comment type="caution">
    <text evidence="18">The sequence shown here is derived from an EMBL/GenBank/DDBJ whole genome shotgun (WGS) entry which is preliminary data.</text>
</comment>
<evidence type="ECO:0000313" key="18">
    <source>
        <dbReference type="EMBL" id="EEG78294.1"/>
    </source>
</evidence>
<dbReference type="GO" id="GO:0009002">
    <property type="term" value="F:serine-type D-Ala-D-Ala carboxypeptidase activity"/>
    <property type="evidence" value="ECO:0007669"/>
    <property type="project" value="UniProtKB-EC"/>
</dbReference>
<protein>
    <recommendedName>
        <fullName evidence="4">serine-type D-Ala-D-Ala carboxypeptidase</fullName>
        <ecNumber evidence="4">3.4.16.4</ecNumber>
    </recommendedName>
</protein>
<feature type="active site" description="Acyl-ester intermediate" evidence="13">
    <location>
        <position position="59"/>
    </location>
</feature>
<comment type="similarity">
    <text evidence="3 15">Belongs to the peptidase S11 family.</text>
</comment>
<reference evidence="18 19" key="1">
    <citation type="submission" date="2009-02" db="EMBL/GenBank/DDBJ databases">
        <title>Sequencing of the draft genome and assembly of Dethiobacter alkaliphilus AHT 1.</title>
        <authorList>
            <consortium name="US DOE Joint Genome Institute (JGI-PGF)"/>
            <person name="Lucas S."/>
            <person name="Copeland A."/>
            <person name="Lapidus A."/>
            <person name="Glavina del Rio T."/>
            <person name="Dalin E."/>
            <person name="Tice H."/>
            <person name="Bruce D."/>
            <person name="Goodwin L."/>
            <person name="Pitluck S."/>
            <person name="Larimer F."/>
            <person name="Land M.L."/>
            <person name="Hauser L."/>
            <person name="Muyzer G."/>
        </authorList>
    </citation>
    <scope>NUCLEOTIDE SEQUENCE [LARGE SCALE GENOMIC DNA]</scope>
    <source>
        <strain evidence="18 19">AHT 1</strain>
    </source>
</reference>
<keyword evidence="7 16" id="KW-0732">Signal</keyword>
<comment type="function">
    <text evidence="1">Removes C-terminal D-alanyl residues from sugar-peptide cell wall precursors.</text>
</comment>
<evidence type="ECO:0000256" key="1">
    <source>
        <dbReference type="ARBA" id="ARBA00003217"/>
    </source>
</evidence>
<evidence type="ECO:0000256" key="9">
    <source>
        <dbReference type="ARBA" id="ARBA00022960"/>
    </source>
</evidence>
<dbReference type="Pfam" id="PF07943">
    <property type="entry name" value="PBP5_C"/>
    <property type="match status" value="1"/>
</dbReference>
<dbReference type="PANTHER" id="PTHR21581:SF6">
    <property type="entry name" value="TRAFFICKING PROTEIN PARTICLE COMPLEX SUBUNIT 12"/>
    <property type="match status" value="1"/>
</dbReference>
<evidence type="ECO:0000256" key="14">
    <source>
        <dbReference type="PIRSR" id="PIRSR618044-2"/>
    </source>
</evidence>
<name>C0GE00_DETAL</name>
<keyword evidence="10" id="KW-0573">Peptidoglycan synthesis</keyword>
<evidence type="ECO:0000256" key="3">
    <source>
        <dbReference type="ARBA" id="ARBA00007164"/>
    </source>
</evidence>
<dbReference type="InterPro" id="IPR015956">
    <property type="entry name" value="Peniciliin-bd_prot_C_sf"/>
</dbReference>
<evidence type="ECO:0000256" key="6">
    <source>
        <dbReference type="ARBA" id="ARBA00022670"/>
    </source>
</evidence>
<comment type="pathway">
    <text evidence="2">Cell wall biogenesis; peptidoglycan biosynthesis.</text>
</comment>
<dbReference type="PANTHER" id="PTHR21581">
    <property type="entry name" value="D-ALANYL-D-ALANINE CARBOXYPEPTIDASE"/>
    <property type="match status" value="1"/>
</dbReference>
<evidence type="ECO:0000256" key="15">
    <source>
        <dbReference type="RuleBase" id="RU004016"/>
    </source>
</evidence>
<accession>C0GE00</accession>
<dbReference type="InterPro" id="IPR001967">
    <property type="entry name" value="Peptidase_S11_N"/>
</dbReference>
<feature type="signal peptide" evidence="16">
    <location>
        <begin position="1"/>
        <end position="24"/>
    </location>
</feature>
<evidence type="ECO:0000256" key="16">
    <source>
        <dbReference type="SAM" id="SignalP"/>
    </source>
</evidence>
<organism evidence="18 19">
    <name type="scientific">Dethiobacter alkaliphilus AHT 1</name>
    <dbReference type="NCBI Taxonomy" id="555088"/>
    <lineage>
        <taxon>Bacteria</taxon>
        <taxon>Bacillati</taxon>
        <taxon>Bacillota</taxon>
        <taxon>Dethiobacteria</taxon>
        <taxon>Dethiobacterales</taxon>
        <taxon>Dethiobacteraceae</taxon>
        <taxon>Dethiobacter</taxon>
    </lineage>
</organism>
<dbReference type="eggNOG" id="COG1686">
    <property type="taxonomic scope" value="Bacteria"/>
</dbReference>
<feature type="domain" description="Peptidase S11 D-Ala-D-Ala carboxypeptidase A C-terminal" evidence="17">
    <location>
        <begin position="279"/>
        <end position="370"/>
    </location>
</feature>
<dbReference type="SMART" id="SM00936">
    <property type="entry name" value="PBP5_C"/>
    <property type="match status" value="1"/>
</dbReference>
<dbReference type="InterPro" id="IPR012907">
    <property type="entry name" value="Peptidase_S11_C"/>
</dbReference>
<dbReference type="GO" id="GO:0071555">
    <property type="term" value="P:cell wall organization"/>
    <property type="evidence" value="ECO:0007669"/>
    <property type="project" value="UniProtKB-KW"/>
</dbReference>
<proteinExistence type="inferred from homology"/>
<keyword evidence="8 18" id="KW-0378">Hydrolase</keyword>
<keyword evidence="6" id="KW-0645">Protease</keyword>
<feature type="active site" evidence="13">
    <location>
        <position position="119"/>
    </location>
</feature>
<feature type="active site" description="Proton acceptor" evidence="13">
    <location>
        <position position="62"/>
    </location>
</feature>
<sequence>MEKPRVLLLLLVLLLMVGAGTAAAAPEFEFSSKAQLLMDVGSGEVLYENNIHEQLYPASVTKIMTMLLAMEALEEGKVKPDDLVPVSEAAAAHGGSQIFLSPGDRITFEDLMIGIGVGSANDGSWAMAEFLAGSADAFVTQMNEKARELGMNNTNFMNPHGLHDENHYTTAYDIALMSRELLRYPKIHEWITIWMDEEFLKGKIQKEEGVYLSNANRIVRYYDGGDGLKTGFTSEAGNCVSATAKRGDTRFMAVILGAPGRPALFDEAKTLLDYGFANYKSVPIAQKGEVFGTVMVDKGVIPEVDIVAGDDLSLLLEKAQQDEVDLEVSLPTRLPAPVPEGKAVGSLIVKTPEGNEVGRLPLVPAEEVSRANIFTFFGRFMHKWVNFGL</sequence>
<dbReference type="Gene3D" id="3.40.710.10">
    <property type="entry name" value="DD-peptidase/beta-lactamase superfamily"/>
    <property type="match status" value="1"/>
</dbReference>
<dbReference type="InterPro" id="IPR018044">
    <property type="entry name" value="Peptidase_S11"/>
</dbReference>
<comment type="catalytic activity">
    <reaction evidence="12">
        <text>Preferential cleavage: (Ac)2-L-Lys-D-Ala-|-D-Ala. Also transpeptidation of peptidyl-alanyl moieties that are N-acyl substituents of D-alanine.</text>
        <dbReference type="EC" id="3.4.16.4"/>
    </reaction>
</comment>
<dbReference type="GO" id="GO:0006508">
    <property type="term" value="P:proteolysis"/>
    <property type="evidence" value="ECO:0007669"/>
    <property type="project" value="UniProtKB-KW"/>
</dbReference>
<evidence type="ECO:0000256" key="4">
    <source>
        <dbReference type="ARBA" id="ARBA00012448"/>
    </source>
</evidence>
<dbReference type="GO" id="GO:0009252">
    <property type="term" value="P:peptidoglycan biosynthetic process"/>
    <property type="evidence" value="ECO:0007669"/>
    <property type="project" value="UniProtKB-UniPathway"/>
</dbReference>
<dbReference type="Proteomes" id="UP000006443">
    <property type="component" value="Unassembled WGS sequence"/>
</dbReference>
<dbReference type="GO" id="GO:0008360">
    <property type="term" value="P:regulation of cell shape"/>
    <property type="evidence" value="ECO:0007669"/>
    <property type="project" value="UniProtKB-KW"/>
</dbReference>
<dbReference type="InterPro" id="IPR037167">
    <property type="entry name" value="Peptidase_S11_C_sf"/>
</dbReference>
<keyword evidence="19" id="KW-1185">Reference proteome</keyword>
<dbReference type="PRINTS" id="PR00725">
    <property type="entry name" value="DADACBPTASE1"/>
</dbReference>
<evidence type="ECO:0000256" key="11">
    <source>
        <dbReference type="ARBA" id="ARBA00023316"/>
    </source>
</evidence>
<dbReference type="UniPathway" id="UPA00219"/>
<evidence type="ECO:0000256" key="12">
    <source>
        <dbReference type="ARBA" id="ARBA00034000"/>
    </source>
</evidence>
<evidence type="ECO:0000313" key="19">
    <source>
        <dbReference type="Proteomes" id="UP000006443"/>
    </source>
</evidence>
<gene>
    <name evidence="18" type="ORF">DealDRAFT_0709</name>
</gene>
<evidence type="ECO:0000256" key="10">
    <source>
        <dbReference type="ARBA" id="ARBA00022984"/>
    </source>
</evidence>
<feature type="chain" id="PRO_5002898224" description="serine-type D-Ala-D-Ala carboxypeptidase" evidence="16">
    <location>
        <begin position="25"/>
        <end position="389"/>
    </location>
</feature>
<evidence type="ECO:0000256" key="2">
    <source>
        <dbReference type="ARBA" id="ARBA00004752"/>
    </source>
</evidence>
<dbReference type="Gene3D" id="2.60.410.10">
    <property type="entry name" value="D-Ala-D-Ala carboxypeptidase, C-terminal domain"/>
    <property type="match status" value="1"/>
</dbReference>
<dbReference type="RefSeq" id="WP_008514929.1">
    <property type="nucleotide sequence ID" value="NZ_ACJM01000003.1"/>
</dbReference>
<keyword evidence="11" id="KW-0961">Cell wall biogenesis/degradation</keyword>
<dbReference type="EC" id="3.4.16.4" evidence="4"/>
<dbReference type="SUPFAM" id="SSF56601">
    <property type="entry name" value="beta-lactamase/transpeptidase-like"/>
    <property type="match status" value="1"/>
</dbReference>
<feature type="binding site" evidence="14">
    <location>
        <position position="229"/>
    </location>
    <ligand>
        <name>substrate</name>
    </ligand>
</feature>
<evidence type="ECO:0000256" key="5">
    <source>
        <dbReference type="ARBA" id="ARBA00022645"/>
    </source>
</evidence>
<evidence type="ECO:0000259" key="17">
    <source>
        <dbReference type="SMART" id="SM00936"/>
    </source>
</evidence>
<keyword evidence="5 18" id="KW-0121">Carboxypeptidase</keyword>
<dbReference type="EMBL" id="ACJM01000003">
    <property type="protein sequence ID" value="EEG78294.1"/>
    <property type="molecule type" value="Genomic_DNA"/>
</dbReference>
<dbReference type="SUPFAM" id="SSF69189">
    <property type="entry name" value="Penicillin-binding protein associated domain"/>
    <property type="match status" value="1"/>
</dbReference>
<dbReference type="InterPro" id="IPR012338">
    <property type="entry name" value="Beta-lactam/transpept-like"/>
</dbReference>
<dbReference type="AlphaFoldDB" id="C0GE00"/>
<dbReference type="Pfam" id="PF00768">
    <property type="entry name" value="Peptidase_S11"/>
    <property type="match status" value="1"/>
</dbReference>